<evidence type="ECO:0000313" key="1">
    <source>
        <dbReference type="EMBL" id="JAH45118.1"/>
    </source>
</evidence>
<organism evidence="1">
    <name type="scientific">Anguilla anguilla</name>
    <name type="common">European freshwater eel</name>
    <name type="synonym">Muraena anguilla</name>
    <dbReference type="NCBI Taxonomy" id="7936"/>
    <lineage>
        <taxon>Eukaryota</taxon>
        <taxon>Metazoa</taxon>
        <taxon>Chordata</taxon>
        <taxon>Craniata</taxon>
        <taxon>Vertebrata</taxon>
        <taxon>Euteleostomi</taxon>
        <taxon>Actinopterygii</taxon>
        <taxon>Neopterygii</taxon>
        <taxon>Teleostei</taxon>
        <taxon>Anguilliformes</taxon>
        <taxon>Anguillidae</taxon>
        <taxon>Anguilla</taxon>
    </lineage>
</organism>
<reference evidence="1" key="1">
    <citation type="submission" date="2014-11" db="EMBL/GenBank/DDBJ databases">
        <authorList>
            <person name="Amaro Gonzalez C."/>
        </authorList>
    </citation>
    <scope>NUCLEOTIDE SEQUENCE</scope>
</reference>
<sequence>MGCHILSNNITGQGFPDSDEIFSLGMLSDSG</sequence>
<proteinExistence type="predicted"/>
<name>A0A0E9SX44_ANGAN</name>
<dbReference type="AlphaFoldDB" id="A0A0E9SX44"/>
<accession>A0A0E9SX44</accession>
<reference evidence="1" key="2">
    <citation type="journal article" date="2015" name="Fish Shellfish Immunol.">
        <title>Early steps in the European eel (Anguilla anguilla)-Vibrio vulnificus interaction in the gills: Role of the RtxA13 toxin.</title>
        <authorList>
            <person name="Callol A."/>
            <person name="Pajuelo D."/>
            <person name="Ebbesson L."/>
            <person name="Teles M."/>
            <person name="MacKenzie S."/>
            <person name="Amaro C."/>
        </authorList>
    </citation>
    <scope>NUCLEOTIDE SEQUENCE</scope>
</reference>
<protein>
    <submittedName>
        <fullName evidence="1">Uncharacterized protein</fullName>
    </submittedName>
</protein>
<dbReference type="EMBL" id="GBXM01063459">
    <property type="protein sequence ID" value="JAH45118.1"/>
    <property type="molecule type" value="Transcribed_RNA"/>
</dbReference>